<accession>A0A1W2A7R5</accession>
<keyword evidence="4 10" id="KW-0808">Transferase</keyword>
<dbReference type="FunFam" id="3.40.50.970:FF:000005">
    <property type="entry name" value="1-deoxy-D-xylulose-5-phosphate synthase"/>
    <property type="match status" value="1"/>
</dbReference>
<dbReference type="UniPathway" id="UPA00064">
    <property type="reaction ID" value="UER00091"/>
</dbReference>
<keyword evidence="13" id="KW-1185">Reference proteome</keyword>
<dbReference type="EMBL" id="FWXV01000001">
    <property type="protein sequence ID" value="SMC56697.1"/>
    <property type="molecule type" value="Genomic_DNA"/>
</dbReference>
<dbReference type="HAMAP" id="MF_00315">
    <property type="entry name" value="DXP_synth"/>
    <property type="match status" value="1"/>
</dbReference>
<feature type="binding site" evidence="10">
    <location>
        <position position="333"/>
    </location>
    <ligand>
        <name>thiamine diphosphate</name>
        <dbReference type="ChEBI" id="CHEBI:58937"/>
    </ligand>
</feature>
<dbReference type="Pfam" id="PF02779">
    <property type="entry name" value="Transket_pyr"/>
    <property type="match status" value="1"/>
</dbReference>
<keyword evidence="8 10" id="KW-0786">Thiamine pyrophosphate</keyword>
<dbReference type="InterPro" id="IPR049557">
    <property type="entry name" value="Transketolase_CS"/>
</dbReference>
<dbReference type="InterPro" id="IPR029061">
    <property type="entry name" value="THDP-binding"/>
</dbReference>
<comment type="catalytic activity">
    <reaction evidence="10">
        <text>D-glyceraldehyde 3-phosphate + pyruvate + H(+) = 1-deoxy-D-xylulose 5-phosphate + CO2</text>
        <dbReference type="Rhea" id="RHEA:12605"/>
        <dbReference type="ChEBI" id="CHEBI:15361"/>
        <dbReference type="ChEBI" id="CHEBI:15378"/>
        <dbReference type="ChEBI" id="CHEBI:16526"/>
        <dbReference type="ChEBI" id="CHEBI:57792"/>
        <dbReference type="ChEBI" id="CHEBI:59776"/>
        <dbReference type="EC" id="2.2.1.7"/>
    </reaction>
</comment>
<feature type="binding site" evidence="10">
    <location>
        <position position="180"/>
    </location>
    <ligand>
        <name>Mg(2+)</name>
        <dbReference type="ChEBI" id="CHEBI:18420"/>
    </ligand>
</feature>
<dbReference type="OrthoDB" id="9803371at2"/>
<feature type="binding site" evidence="10">
    <location>
        <begin position="152"/>
        <end position="153"/>
    </location>
    <ligand>
        <name>thiamine diphosphate</name>
        <dbReference type="ChEBI" id="CHEBI:58937"/>
    </ligand>
</feature>
<dbReference type="InterPro" id="IPR005477">
    <property type="entry name" value="Dxylulose-5-P_synthase"/>
</dbReference>
<dbReference type="NCBIfam" id="NF003933">
    <property type="entry name" value="PRK05444.2-2"/>
    <property type="match status" value="1"/>
</dbReference>
<dbReference type="AlphaFoldDB" id="A0A1W2A7R5"/>
<dbReference type="SMART" id="SM00861">
    <property type="entry name" value="Transket_pyr"/>
    <property type="match status" value="1"/>
</dbReference>
<dbReference type="PANTHER" id="PTHR43322">
    <property type="entry name" value="1-D-DEOXYXYLULOSE 5-PHOSPHATE SYNTHASE-RELATED"/>
    <property type="match status" value="1"/>
</dbReference>
<evidence type="ECO:0000256" key="6">
    <source>
        <dbReference type="ARBA" id="ARBA00022842"/>
    </source>
</evidence>
<comment type="function">
    <text evidence="10">Catalyzes the acyloin condensation reaction between C atoms 2 and 3 of pyruvate and glyceraldehyde 3-phosphate to yield 1-deoxy-D-xylulose-5-phosphate (DXP).</text>
</comment>
<feature type="binding site" evidence="10">
    <location>
        <begin position="119"/>
        <end position="121"/>
    </location>
    <ligand>
        <name>thiamine diphosphate</name>
        <dbReference type="ChEBI" id="CHEBI:58937"/>
    </ligand>
</feature>
<evidence type="ECO:0000256" key="5">
    <source>
        <dbReference type="ARBA" id="ARBA00022723"/>
    </source>
</evidence>
<dbReference type="InterPro" id="IPR005475">
    <property type="entry name" value="Transketolase-like_Pyr-bd"/>
</dbReference>
<dbReference type="SUPFAM" id="SSF52922">
    <property type="entry name" value="TK C-terminal domain-like"/>
    <property type="match status" value="1"/>
</dbReference>
<evidence type="ECO:0000313" key="13">
    <source>
        <dbReference type="Proteomes" id="UP000192674"/>
    </source>
</evidence>
<dbReference type="PANTHER" id="PTHR43322:SF5">
    <property type="entry name" value="1-DEOXY-D-XYLULOSE-5-PHOSPHATE SYNTHASE, CHLOROPLASTIC"/>
    <property type="match status" value="1"/>
</dbReference>
<evidence type="ECO:0000256" key="1">
    <source>
        <dbReference type="ARBA" id="ARBA00004980"/>
    </source>
</evidence>
<evidence type="ECO:0000256" key="4">
    <source>
        <dbReference type="ARBA" id="ARBA00022679"/>
    </source>
</evidence>
<reference evidence="12 13" key="1">
    <citation type="submission" date="2017-04" db="EMBL/GenBank/DDBJ databases">
        <authorList>
            <person name="Afonso C.L."/>
            <person name="Miller P.J."/>
            <person name="Scott M.A."/>
            <person name="Spackman E."/>
            <person name="Goraichik I."/>
            <person name="Dimitrov K.M."/>
            <person name="Suarez D.L."/>
            <person name="Swayne D.E."/>
        </authorList>
    </citation>
    <scope>NUCLEOTIDE SEQUENCE [LARGE SCALE GENOMIC DNA]</scope>
    <source>
        <strain evidence="12 13">DSM 43828</strain>
    </source>
</reference>
<dbReference type="GO" id="GO:0030976">
    <property type="term" value="F:thiamine pyrophosphate binding"/>
    <property type="evidence" value="ECO:0007669"/>
    <property type="project" value="UniProtKB-UniRule"/>
</dbReference>
<dbReference type="FunFam" id="3.40.50.970:FF:000010">
    <property type="entry name" value="1-deoxy-D-xylulose-5-phosphate synthase"/>
    <property type="match status" value="1"/>
</dbReference>
<evidence type="ECO:0000256" key="10">
    <source>
        <dbReference type="HAMAP-Rule" id="MF_00315"/>
    </source>
</evidence>
<dbReference type="InterPro" id="IPR033248">
    <property type="entry name" value="Transketolase_C"/>
</dbReference>
<dbReference type="Proteomes" id="UP000192674">
    <property type="component" value="Unassembled WGS sequence"/>
</dbReference>
<dbReference type="InterPro" id="IPR009014">
    <property type="entry name" value="Transketo_C/PFOR_II"/>
</dbReference>
<organism evidence="12 13">
    <name type="scientific">Kibdelosporangium aridum</name>
    <dbReference type="NCBI Taxonomy" id="2030"/>
    <lineage>
        <taxon>Bacteria</taxon>
        <taxon>Bacillati</taxon>
        <taxon>Actinomycetota</taxon>
        <taxon>Actinomycetes</taxon>
        <taxon>Pseudonocardiales</taxon>
        <taxon>Pseudonocardiaceae</taxon>
        <taxon>Kibdelosporangium</taxon>
    </lineage>
</organism>
<feature type="binding site" evidence="10">
    <location>
        <position position="252"/>
    </location>
    <ligand>
        <name>thiamine diphosphate</name>
        <dbReference type="ChEBI" id="CHEBI:58937"/>
    </ligand>
</feature>
<evidence type="ECO:0000259" key="11">
    <source>
        <dbReference type="SMART" id="SM00861"/>
    </source>
</evidence>
<dbReference type="Pfam" id="PF13292">
    <property type="entry name" value="DXP_synthase_N"/>
    <property type="match status" value="2"/>
</dbReference>
<gene>
    <name evidence="10" type="primary">dxs</name>
    <name evidence="12" type="ORF">SAMN05661093_00542</name>
</gene>
<sequence>MSATAAALQPGLACDPATLRALGHPRLRAVAAGIRQFLIENVCRNGGHLGPNLGVVELTLALHRVFRSPRDRILFDTGHQAYVHKIVTGRQDFTSLRLRGGLSGYPSQAESAHDIIENSHASTALSYADGLAKADAVREIAGRTTVAVVGDGALTGGMCWEALNNIGGSSRPVVVVLNDNGRSYAPTSGGIADHLADLRAGNGSNVFEQLGFVYIGPVDGHDLPELEHALREARSYRSPVVVHCVTVKGKGFAHAEADANDRMHAVGTVDPTTGRPRSSAKPTWTDVFASEIVDIGAQRDDVVCLTASMLLPTGLGEFARRFPKRIFDVGIAEQHMVTSAAGLAMGGCHPVVAVYSTFLNRAFDQVLMDVALHRLPVTFVLDRAGITGPDGPSHHGVWDIGLMTAVPGLRVAAPRDPSQLRELLREAVSAAGPTVVRFPKASAGASIGAVDRMGCVDILRSSGNDILLVSMGPVAQACLDAAALLEAEGLGVTVVDPRWVVPCSPALAALARAHRRVFTVEDSSRDGSAGSLLAQAVPEIPVYTIGHPRAFIAHASRQQILESHGFTGSAIADTVLEGRS</sequence>
<proteinExistence type="inferred from homology"/>
<evidence type="ECO:0000256" key="9">
    <source>
        <dbReference type="ARBA" id="ARBA00023229"/>
    </source>
</evidence>
<keyword evidence="6 10" id="KW-0460">Magnesium</keyword>
<evidence type="ECO:0000256" key="7">
    <source>
        <dbReference type="ARBA" id="ARBA00022977"/>
    </source>
</evidence>
<name>A0A1W2A7R5_KIBAR</name>
<keyword evidence="9 10" id="KW-0414">Isoprene biosynthesis</keyword>
<dbReference type="GO" id="GO:0016114">
    <property type="term" value="P:terpenoid biosynthetic process"/>
    <property type="evidence" value="ECO:0007669"/>
    <property type="project" value="UniProtKB-UniRule"/>
</dbReference>
<dbReference type="CDD" id="cd02007">
    <property type="entry name" value="TPP_DXS"/>
    <property type="match status" value="1"/>
</dbReference>
<dbReference type="Gene3D" id="3.40.50.920">
    <property type="match status" value="1"/>
</dbReference>
<dbReference type="RefSeq" id="WP_051894720.1">
    <property type="nucleotide sequence ID" value="NZ_FWXV01000001.1"/>
</dbReference>
<keyword evidence="7 10" id="KW-0784">Thiamine biosynthesis</keyword>
<feature type="binding site" evidence="10">
    <location>
        <position position="151"/>
    </location>
    <ligand>
        <name>Mg(2+)</name>
        <dbReference type="ChEBI" id="CHEBI:18420"/>
    </ligand>
</feature>
<feature type="binding site" evidence="10">
    <location>
        <position position="180"/>
    </location>
    <ligand>
        <name>thiamine diphosphate</name>
        <dbReference type="ChEBI" id="CHEBI:58937"/>
    </ligand>
</feature>
<dbReference type="SUPFAM" id="SSF52518">
    <property type="entry name" value="Thiamin diphosphate-binding fold (THDP-binding)"/>
    <property type="match status" value="2"/>
</dbReference>
<comment type="similarity">
    <text evidence="2 10">Belongs to the transketolase family. DXPS subfamily.</text>
</comment>
<dbReference type="Gene3D" id="3.40.50.970">
    <property type="match status" value="2"/>
</dbReference>
<comment type="cofactor">
    <cofactor evidence="10">
        <name>thiamine diphosphate</name>
        <dbReference type="ChEBI" id="CHEBI:58937"/>
    </cofactor>
    <text evidence="10">Binds 1 thiamine pyrophosphate per subunit.</text>
</comment>
<feature type="binding site" evidence="10">
    <location>
        <position position="79"/>
    </location>
    <ligand>
        <name>thiamine diphosphate</name>
        <dbReference type="ChEBI" id="CHEBI:58937"/>
    </ligand>
</feature>
<dbReference type="CDD" id="cd07033">
    <property type="entry name" value="TPP_PYR_DXS_TK_like"/>
    <property type="match status" value="1"/>
</dbReference>
<evidence type="ECO:0000313" key="12">
    <source>
        <dbReference type="EMBL" id="SMC56697.1"/>
    </source>
</evidence>
<dbReference type="GO" id="GO:0009228">
    <property type="term" value="P:thiamine biosynthetic process"/>
    <property type="evidence" value="ECO:0007669"/>
    <property type="project" value="UniProtKB-UniRule"/>
</dbReference>
<dbReference type="GO" id="GO:0019288">
    <property type="term" value="P:isopentenyl diphosphate biosynthetic process, methylerythritol 4-phosphate pathway"/>
    <property type="evidence" value="ECO:0007669"/>
    <property type="project" value="TreeGrafter"/>
</dbReference>
<dbReference type="Pfam" id="PF02780">
    <property type="entry name" value="Transketolase_C"/>
    <property type="match status" value="1"/>
</dbReference>
<dbReference type="GO" id="GO:0000287">
    <property type="term" value="F:magnesium ion binding"/>
    <property type="evidence" value="ECO:0007669"/>
    <property type="project" value="UniProtKB-UniRule"/>
</dbReference>
<dbReference type="EC" id="2.2.1.7" evidence="10"/>
<keyword evidence="5 10" id="KW-0479">Metal-binding</keyword>
<protein>
    <recommendedName>
        <fullName evidence="10">1-deoxy-D-xylulose-5-phosphate synthase</fullName>
        <ecNumber evidence="10">2.2.1.7</ecNumber>
    </recommendedName>
    <alternativeName>
        <fullName evidence="10">1-deoxyxylulose-5-phosphate synthase</fullName>
        <shortName evidence="10">DXP synthase</shortName>
        <shortName evidence="10">DXPS</shortName>
    </alternativeName>
</protein>
<comment type="cofactor">
    <cofactor evidence="10">
        <name>Mg(2+)</name>
        <dbReference type="ChEBI" id="CHEBI:18420"/>
    </cofactor>
    <text evidence="10">Binds 1 Mg(2+) ion per subunit.</text>
</comment>
<comment type="pathway">
    <text evidence="1 10">Metabolic intermediate biosynthesis; 1-deoxy-D-xylulose 5-phosphate biosynthesis; 1-deoxy-D-xylulose 5-phosphate from D-glyceraldehyde 3-phosphate and pyruvate: step 1/1.</text>
</comment>
<dbReference type="PROSITE" id="PS00801">
    <property type="entry name" value="TRANSKETOLASE_1"/>
    <property type="match status" value="1"/>
</dbReference>
<feature type="domain" description="Transketolase-like pyrimidine-binding" evidence="11">
    <location>
        <begin position="282"/>
        <end position="445"/>
    </location>
</feature>
<dbReference type="GO" id="GO:0005829">
    <property type="term" value="C:cytosol"/>
    <property type="evidence" value="ECO:0007669"/>
    <property type="project" value="TreeGrafter"/>
</dbReference>
<evidence type="ECO:0000256" key="2">
    <source>
        <dbReference type="ARBA" id="ARBA00011081"/>
    </source>
</evidence>
<evidence type="ECO:0000256" key="8">
    <source>
        <dbReference type="ARBA" id="ARBA00023052"/>
    </source>
</evidence>
<dbReference type="GO" id="GO:0008661">
    <property type="term" value="F:1-deoxy-D-xylulose-5-phosphate synthase activity"/>
    <property type="evidence" value="ECO:0007669"/>
    <property type="project" value="UniProtKB-UniRule"/>
</dbReference>
<evidence type="ECO:0000256" key="3">
    <source>
        <dbReference type="ARBA" id="ARBA00011738"/>
    </source>
</evidence>
<comment type="subunit">
    <text evidence="3 10">Homodimer.</text>
</comment>